<sequence>MTAPTLPRMIAAYFAADRQGPEAVARCFTEHATVKDEKRTFVGRGAIQSWKAAAQARFTYTTTPTGLAHDDGMIVVTGRVEGNFPGSPVDLRYRFQLEGDLIASLEITA</sequence>
<dbReference type="InterPro" id="IPR037401">
    <property type="entry name" value="SnoaL-like"/>
</dbReference>
<keyword evidence="3" id="KW-1185">Reference proteome</keyword>
<reference evidence="2" key="1">
    <citation type="submission" date="2022-10" db="EMBL/GenBank/DDBJ databases">
        <title>Characterization and whole genome sequencing of a new Roseateles species, isolated from fresh water.</title>
        <authorList>
            <person name="Guliayeva D.Y."/>
            <person name="Akhremchuk A.E."/>
            <person name="Sikolenko M.A."/>
            <person name="Valentovich L.N."/>
            <person name="Sidarenka A.V."/>
        </authorList>
    </citation>
    <scope>NUCLEOTIDE SEQUENCE</scope>
    <source>
        <strain evidence="2">BIM B-1768</strain>
    </source>
</reference>
<proteinExistence type="predicted"/>
<dbReference type="InterPro" id="IPR032710">
    <property type="entry name" value="NTF2-like_dom_sf"/>
</dbReference>
<protein>
    <submittedName>
        <fullName evidence="2">Nuclear transport factor 2 family protein</fullName>
    </submittedName>
</protein>
<evidence type="ECO:0000313" key="3">
    <source>
        <dbReference type="Proteomes" id="UP001064933"/>
    </source>
</evidence>
<evidence type="ECO:0000259" key="1">
    <source>
        <dbReference type="Pfam" id="PF12680"/>
    </source>
</evidence>
<dbReference type="EMBL" id="CP104562">
    <property type="protein sequence ID" value="UXH76161.1"/>
    <property type="molecule type" value="Genomic_DNA"/>
</dbReference>
<evidence type="ECO:0000313" key="2">
    <source>
        <dbReference type="EMBL" id="UXH76161.1"/>
    </source>
</evidence>
<dbReference type="Pfam" id="PF12680">
    <property type="entry name" value="SnoaL_2"/>
    <property type="match status" value="1"/>
</dbReference>
<organism evidence="2 3">
    <name type="scientific">Roseateles amylovorans</name>
    <dbReference type="NCBI Taxonomy" id="2978473"/>
    <lineage>
        <taxon>Bacteria</taxon>
        <taxon>Pseudomonadati</taxon>
        <taxon>Pseudomonadota</taxon>
        <taxon>Betaproteobacteria</taxon>
        <taxon>Burkholderiales</taxon>
        <taxon>Sphaerotilaceae</taxon>
        <taxon>Roseateles</taxon>
    </lineage>
</organism>
<dbReference type="Proteomes" id="UP001064933">
    <property type="component" value="Chromosome"/>
</dbReference>
<dbReference type="RefSeq" id="WP_261755893.1">
    <property type="nucleotide sequence ID" value="NZ_CP104562.2"/>
</dbReference>
<dbReference type="Gene3D" id="3.10.450.50">
    <property type="match status" value="1"/>
</dbReference>
<gene>
    <name evidence="2" type="ORF">N4261_13870</name>
</gene>
<dbReference type="SUPFAM" id="SSF54427">
    <property type="entry name" value="NTF2-like"/>
    <property type="match status" value="1"/>
</dbReference>
<feature type="domain" description="SnoaL-like" evidence="1">
    <location>
        <begin position="15"/>
        <end position="94"/>
    </location>
</feature>
<accession>A0ABY6AWG8</accession>
<name>A0ABY6AWG8_9BURK</name>